<evidence type="ECO:0000256" key="2">
    <source>
        <dbReference type="ARBA" id="ARBA00006115"/>
    </source>
</evidence>
<dbReference type="InterPro" id="IPR011051">
    <property type="entry name" value="RmlC_Cupin_sf"/>
</dbReference>
<evidence type="ECO:0000256" key="1">
    <source>
        <dbReference type="ARBA" id="ARBA00004823"/>
    </source>
</evidence>
<accession>A0ABY3C7X9</accession>
<dbReference type="Pfam" id="PF22640">
    <property type="entry name" value="ManC_GMP_beta-helix"/>
    <property type="match status" value="1"/>
</dbReference>
<evidence type="ECO:0000256" key="4">
    <source>
        <dbReference type="ARBA" id="ARBA00022679"/>
    </source>
</evidence>
<organism evidence="13 14">
    <name type="scientific">Candidatus Methylobacter oryzae</name>
    <dbReference type="NCBI Taxonomy" id="2497749"/>
    <lineage>
        <taxon>Bacteria</taxon>
        <taxon>Pseudomonadati</taxon>
        <taxon>Pseudomonadota</taxon>
        <taxon>Gammaproteobacteria</taxon>
        <taxon>Methylococcales</taxon>
        <taxon>Methylococcaceae</taxon>
        <taxon>Methylobacter</taxon>
    </lineage>
</organism>
<dbReference type="PANTHER" id="PTHR46390">
    <property type="entry name" value="MANNOSE-1-PHOSPHATE GUANYLYLTRANSFERASE"/>
    <property type="match status" value="1"/>
</dbReference>
<dbReference type="InterPro" id="IPR029044">
    <property type="entry name" value="Nucleotide-diphossugar_trans"/>
</dbReference>
<comment type="similarity">
    <text evidence="2 9">Belongs to the mannose-6-phosphate isomerase type 2 family.</text>
</comment>
<keyword evidence="5 13" id="KW-0548">Nucleotidyltransferase</keyword>
<dbReference type="Gene3D" id="2.60.120.10">
    <property type="entry name" value="Jelly Rolls"/>
    <property type="match status" value="1"/>
</dbReference>
<evidence type="ECO:0000256" key="6">
    <source>
        <dbReference type="ARBA" id="ARBA00022741"/>
    </source>
</evidence>
<dbReference type="CDD" id="cd02509">
    <property type="entry name" value="GDP-M1P_Guanylyltransferase"/>
    <property type="match status" value="1"/>
</dbReference>
<evidence type="ECO:0000259" key="11">
    <source>
        <dbReference type="Pfam" id="PF01050"/>
    </source>
</evidence>
<keyword evidence="13" id="KW-0413">Isomerase</keyword>
<evidence type="ECO:0000256" key="9">
    <source>
        <dbReference type="RuleBase" id="RU004190"/>
    </source>
</evidence>
<dbReference type="Pfam" id="PF01050">
    <property type="entry name" value="MannoseP_isomer"/>
    <property type="match status" value="1"/>
</dbReference>
<dbReference type="EMBL" id="RYFG02000108">
    <property type="protein sequence ID" value="TRW92217.1"/>
    <property type="molecule type" value="Genomic_DNA"/>
</dbReference>
<dbReference type="InterPro" id="IPR051161">
    <property type="entry name" value="Mannose-6P_isomerase_type2"/>
</dbReference>
<dbReference type="InterPro" id="IPR054566">
    <property type="entry name" value="ManC/GMP-like_b-helix"/>
</dbReference>
<feature type="domain" description="Mannose-6-phosphate isomerase type II C-terminal" evidence="11">
    <location>
        <begin position="352"/>
        <end position="464"/>
    </location>
</feature>
<protein>
    <recommendedName>
        <fullName evidence="3">mannose-1-phosphate guanylyltransferase</fullName>
        <ecNumber evidence="3">2.7.7.13</ecNumber>
    </recommendedName>
</protein>
<comment type="pathway">
    <text evidence="1">Nucleotide-sugar biosynthesis; GDP-alpha-D-mannose biosynthesis; GDP-alpha-D-mannose from alpha-D-mannose 1-phosphate (GTP route): step 1/1.</text>
</comment>
<dbReference type="EC" id="2.7.7.13" evidence="3"/>
<dbReference type="GO" id="GO:0004476">
    <property type="term" value="F:mannose-6-phosphate isomerase activity"/>
    <property type="evidence" value="ECO:0007669"/>
    <property type="project" value="UniProtKB-EC"/>
</dbReference>
<keyword evidence="7" id="KW-0342">GTP-binding</keyword>
<keyword evidence="4 13" id="KW-0808">Transferase</keyword>
<dbReference type="CDD" id="cd02213">
    <property type="entry name" value="cupin_PMI_typeII_C"/>
    <property type="match status" value="1"/>
</dbReference>
<sequence>MRGNSYAVILAGGSGSRLWPLSRTLRPKQLLPLNGDQTLLQQTASRVLNHVDAGRLLTVTHQDHKFEVKGQLAELDAALPASVLAEPCARNTLPAIAWAVWEIFKQDPDALIGVFPSDHAISDEHSFLSAWRSAELAAKQGYLVLLGITPTEPATGYGYIHPGASLNLDGAANRVLNVSRFVEKPDFDNAKRFVADGYLWNSGMFVFRAGDFMRMLAQHQPAIHQAITAMSGASDVKACYGDLPNLSIDYGLAEKAGKVAVVPVAMGWNDLGSWESIYLHRGKDEAGNMTQGDVLTLDTQNSLLWTSHGLLATLGLNNIAVIQTADATLVCDRSRSEDIRQIVAEVQKNHPHLTETHLTVHRPWGVYTILEEGPNFKIKCIVVNPGAKLSMQMHKHRSEHWVVVSGIAKITNGTQEIQLEPNQSTYIPKTHRHRLENPGSFPLQIIEVQCGDYVGEDDIVRFDDTYDRALSQ</sequence>
<dbReference type="Proteomes" id="UP000733744">
    <property type="component" value="Unassembled WGS sequence"/>
</dbReference>
<dbReference type="SUPFAM" id="SSF51182">
    <property type="entry name" value="RmlC-like cupins"/>
    <property type="match status" value="1"/>
</dbReference>
<dbReference type="Pfam" id="PF00483">
    <property type="entry name" value="NTP_transferase"/>
    <property type="match status" value="1"/>
</dbReference>
<dbReference type="GO" id="GO:0004475">
    <property type="term" value="F:mannose-1-phosphate guanylyltransferase (GTP) activity"/>
    <property type="evidence" value="ECO:0007669"/>
    <property type="project" value="UniProtKB-EC"/>
</dbReference>
<dbReference type="Gene3D" id="3.90.550.10">
    <property type="entry name" value="Spore Coat Polysaccharide Biosynthesis Protein SpsA, Chain A"/>
    <property type="match status" value="1"/>
</dbReference>
<evidence type="ECO:0000313" key="14">
    <source>
        <dbReference type="Proteomes" id="UP000733744"/>
    </source>
</evidence>
<evidence type="ECO:0000259" key="10">
    <source>
        <dbReference type="Pfam" id="PF00483"/>
    </source>
</evidence>
<feature type="domain" description="MannoseP isomerase/GMP-like beta-helix" evidence="12">
    <location>
        <begin position="292"/>
        <end position="345"/>
    </location>
</feature>
<dbReference type="NCBIfam" id="TIGR01479">
    <property type="entry name" value="GMP_PMI"/>
    <property type="match status" value="1"/>
</dbReference>
<gene>
    <name evidence="13" type="ORF">EKO24_015245</name>
</gene>
<evidence type="ECO:0000313" key="13">
    <source>
        <dbReference type="EMBL" id="TRW92217.1"/>
    </source>
</evidence>
<dbReference type="SUPFAM" id="SSF53448">
    <property type="entry name" value="Nucleotide-diphospho-sugar transferases"/>
    <property type="match status" value="1"/>
</dbReference>
<reference evidence="13 14" key="1">
    <citation type="journal article" date="2019" name="Antonie Van Leeuwenhoek">
        <title>Description of 'Ca. Methylobacter oryzae' KRF1, a novel species from the environmentally important Methylobacter clade 2.</title>
        <authorList>
            <person name="Khatri K."/>
            <person name="Mohite J.A."/>
            <person name="Pandit P.S."/>
            <person name="Bahulikar R."/>
            <person name="Rahalkar M.C."/>
        </authorList>
    </citation>
    <scope>NUCLEOTIDE SEQUENCE [LARGE SCALE GENOMIC DNA]</scope>
    <source>
        <strain evidence="13 14">KRF1</strain>
    </source>
</reference>
<dbReference type="InterPro" id="IPR001538">
    <property type="entry name" value="Man6P_isomerase-2_C"/>
</dbReference>
<dbReference type="InterPro" id="IPR005835">
    <property type="entry name" value="NTP_transferase_dom"/>
</dbReference>
<keyword evidence="6" id="KW-0547">Nucleotide-binding</keyword>
<proteinExistence type="inferred from homology"/>
<evidence type="ECO:0000259" key="12">
    <source>
        <dbReference type="Pfam" id="PF22640"/>
    </source>
</evidence>
<keyword evidence="14" id="KW-1185">Reference proteome</keyword>
<name>A0ABY3C7X9_9GAMM</name>
<dbReference type="InterPro" id="IPR006375">
    <property type="entry name" value="Man1P_GuaTrfase/Man6P_Isoase"/>
</dbReference>
<feature type="domain" description="Nucleotidyl transferase" evidence="10">
    <location>
        <begin position="7"/>
        <end position="278"/>
    </location>
</feature>
<evidence type="ECO:0000256" key="3">
    <source>
        <dbReference type="ARBA" id="ARBA00012387"/>
    </source>
</evidence>
<dbReference type="PANTHER" id="PTHR46390:SF1">
    <property type="entry name" value="MANNOSE-1-PHOSPHATE GUANYLYLTRANSFERASE"/>
    <property type="match status" value="1"/>
</dbReference>
<evidence type="ECO:0000256" key="5">
    <source>
        <dbReference type="ARBA" id="ARBA00022695"/>
    </source>
</evidence>
<evidence type="ECO:0000256" key="7">
    <source>
        <dbReference type="ARBA" id="ARBA00023134"/>
    </source>
</evidence>
<dbReference type="InterPro" id="IPR049577">
    <property type="entry name" value="GMPP_N"/>
</dbReference>
<evidence type="ECO:0000256" key="8">
    <source>
        <dbReference type="ARBA" id="ARBA00047343"/>
    </source>
</evidence>
<dbReference type="InterPro" id="IPR014710">
    <property type="entry name" value="RmlC-like_jellyroll"/>
</dbReference>
<comment type="caution">
    <text evidence="13">The sequence shown here is derived from an EMBL/GenBank/DDBJ whole genome shotgun (WGS) entry which is preliminary data.</text>
</comment>
<comment type="catalytic activity">
    <reaction evidence="8">
        <text>alpha-D-mannose 1-phosphate + GTP + H(+) = GDP-alpha-D-mannose + diphosphate</text>
        <dbReference type="Rhea" id="RHEA:15229"/>
        <dbReference type="ChEBI" id="CHEBI:15378"/>
        <dbReference type="ChEBI" id="CHEBI:33019"/>
        <dbReference type="ChEBI" id="CHEBI:37565"/>
        <dbReference type="ChEBI" id="CHEBI:57527"/>
        <dbReference type="ChEBI" id="CHEBI:58409"/>
        <dbReference type="EC" id="2.7.7.13"/>
    </reaction>
</comment>